<dbReference type="InterPro" id="IPR004841">
    <property type="entry name" value="AA-permease/SLC12A_dom"/>
</dbReference>
<dbReference type="PANTHER" id="PTHR11827">
    <property type="entry name" value="SOLUTE CARRIER FAMILY 12, CATION COTRANSPORTERS"/>
    <property type="match status" value="1"/>
</dbReference>
<comment type="similarity">
    <text evidence="2">Belongs to the SLC12A transporter family.</text>
</comment>
<dbReference type="InterPro" id="IPR004842">
    <property type="entry name" value="SLC12A_fam"/>
</dbReference>
<dbReference type="OrthoDB" id="2020542at2759"/>
<evidence type="ECO:0000313" key="9">
    <source>
        <dbReference type="EMBL" id="CAF3014425.1"/>
    </source>
</evidence>
<comment type="subcellular location">
    <subcellularLocation>
        <location evidence="1">Membrane</location>
        <topology evidence="1">Multi-pass membrane protein</topology>
    </subcellularLocation>
</comment>
<sequence>MDIKTEKTQLISSKRPSNHRLSWLFGKGYNSSDYELFQEDYESQGNKNIGARTLALSSNGAVEGGGVYFMLSRTLGPEFGGAIGTLFFFANVVSSALYLAGCTEGLVSNFKFLARGPWIEFLYSTSINSLNLFICLVGSKFFGKTSVLIFFMVLVCVLMTSVSFFLDYTITEDFIFNATDPLKCVQPSKNDTNQTPNCTLTSTGKFTGIGSWNETILVQNFYDNLYPKYEYDCSGSDKSLNFFIIFGVLFSGVTGIMSGANMCGELVSPSKSIPRGTISACGFTLVIYIILTVLTSLTCSPTLLQHDCMYMNIVNVLPPAVTIGVFMATFSASLNNLIGASRILEAIAKDVVFGPLINYYDVCSIPTGVLSAKPLFSIKFENIFYF</sequence>
<keyword evidence="6" id="KW-1133">Transmembrane helix</keyword>
<evidence type="ECO:0000256" key="7">
    <source>
        <dbReference type="ARBA" id="ARBA00023136"/>
    </source>
</evidence>
<dbReference type="Gene3D" id="1.20.1740.10">
    <property type="entry name" value="Amino acid/polyamine transporter I"/>
    <property type="match status" value="1"/>
</dbReference>
<reference evidence="9" key="1">
    <citation type="submission" date="2021-02" db="EMBL/GenBank/DDBJ databases">
        <authorList>
            <person name="Bekaert M."/>
        </authorList>
    </citation>
    <scope>NUCLEOTIDE SEQUENCE</scope>
    <source>
        <strain evidence="9">IoA-00</strain>
    </source>
</reference>
<organism evidence="9 10">
    <name type="scientific">Lepeophtheirus salmonis</name>
    <name type="common">Salmon louse</name>
    <name type="synonym">Caligus salmonis</name>
    <dbReference type="NCBI Taxonomy" id="72036"/>
    <lineage>
        <taxon>Eukaryota</taxon>
        <taxon>Metazoa</taxon>
        <taxon>Ecdysozoa</taxon>
        <taxon>Arthropoda</taxon>
        <taxon>Crustacea</taxon>
        <taxon>Multicrustacea</taxon>
        <taxon>Hexanauplia</taxon>
        <taxon>Copepoda</taxon>
        <taxon>Siphonostomatoida</taxon>
        <taxon>Caligidae</taxon>
        <taxon>Lepeophtheirus</taxon>
    </lineage>
</organism>
<dbReference type="FunFam" id="1.20.1740.10:FF:000013">
    <property type="entry name" value="Solute carrier family 12 member"/>
    <property type="match status" value="1"/>
</dbReference>
<dbReference type="GO" id="GO:0016020">
    <property type="term" value="C:membrane"/>
    <property type="evidence" value="ECO:0007669"/>
    <property type="project" value="UniProtKB-SubCell"/>
</dbReference>
<proteinExistence type="inferred from homology"/>
<dbReference type="GO" id="GO:0015379">
    <property type="term" value="F:potassium:chloride symporter activity"/>
    <property type="evidence" value="ECO:0007669"/>
    <property type="project" value="TreeGrafter"/>
</dbReference>
<dbReference type="GO" id="GO:0055064">
    <property type="term" value="P:chloride ion homeostasis"/>
    <property type="evidence" value="ECO:0007669"/>
    <property type="project" value="TreeGrafter"/>
</dbReference>
<accession>A0A7R8D6B3</accession>
<dbReference type="EMBL" id="HG994587">
    <property type="protein sequence ID" value="CAF3014425.1"/>
    <property type="molecule type" value="Genomic_DNA"/>
</dbReference>
<evidence type="ECO:0000256" key="6">
    <source>
        <dbReference type="ARBA" id="ARBA00022989"/>
    </source>
</evidence>
<gene>
    <name evidence="9" type="ORF">LSAA_14370</name>
</gene>
<feature type="domain" description="Amino acid permease/ SLC12A" evidence="8">
    <location>
        <begin position="55"/>
        <end position="361"/>
    </location>
</feature>
<keyword evidence="5" id="KW-0812">Transmembrane</keyword>
<dbReference type="GO" id="GO:0006884">
    <property type="term" value="P:cell volume homeostasis"/>
    <property type="evidence" value="ECO:0007669"/>
    <property type="project" value="TreeGrafter"/>
</dbReference>
<protein>
    <recommendedName>
        <fullName evidence="3">Solute carrier family 12 member 9</fullName>
    </recommendedName>
</protein>
<evidence type="ECO:0000256" key="5">
    <source>
        <dbReference type="ARBA" id="ARBA00022692"/>
    </source>
</evidence>
<dbReference type="Proteomes" id="UP000675881">
    <property type="component" value="Chromosome 8"/>
</dbReference>
<evidence type="ECO:0000256" key="2">
    <source>
        <dbReference type="ARBA" id="ARBA00010593"/>
    </source>
</evidence>
<evidence type="ECO:0000259" key="8">
    <source>
        <dbReference type="Pfam" id="PF00324"/>
    </source>
</evidence>
<keyword evidence="7" id="KW-0472">Membrane</keyword>
<name>A0A7R8D6B3_LEPSM</name>
<evidence type="ECO:0000256" key="3">
    <source>
        <dbReference type="ARBA" id="ARBA00019359"/>
    </source>
</evidence>
<dbReference type="PANTHER" id="PTHR11827:SF72">
    <property type="entry name" value="GH08340P"/>
    <property type="match status" value="1"/>
</dbReference>
<evidence type="ECO:0000313" key="10">
    <source>
        <dbReference type="Proteomes" id="UP000675881"/>
    </source>
</evidence>
<dbReference type="Pfam" id="PF00324">
    <property type="entry name" value="AA_permease"/>
    <property type="match status" value="1"/>
</dbReference>
<dbReference type="GO" id="GO:0055075">
    <property type="term" value="P:potassium ion homeostasis"/>
    <property type="evidence" value="ECO:0007669"/>
    <property type="project" value="TreeGrafter"/>
</dbReference>
<dbReference type="AlphaFoldDB" id="A0A7R8D6B3"/>
<keyword evidence="4" id="KW-0813">Transport</keyword>
<evidence type="ECO:0000256" key="1">
    <source>
        <dbReference type="ARBA" id="ARBA00004141"/>
    </source>
</evidence>
<keyword evidence="10" id="KW-1185">Reference proteome</keyword>
<evidence type="ECO:0000256" key="4">
    <source>
        <dbReference type="ARBA" id="ARBA00022448"/>
    </source>
</evidence>